<feature type="chain" id="PRO_5047025311" evidence="2">
    <location>
        <begin position="28"/>
        <end position="164"/>
    </location>
</feature>
<dbReference type="PANTHER" id="PTHR47485:SF1">
    <property type="entry name" value="THYLAKOID LUMENAL 17.4 KDA PROTEIN, CHLOROPLASTIC"/>
    <property type="match status" value="1"/>
</dbReference>
<evidence type="ECO:0000256" key="1">
    <source>
        <dbReference type="ARBA" id="ARBA00022737"/>
    </source>
</evidence>
<feature type="signal peptide" evidence="2">
    <location>
        <begin position="1"/>
        <end position="27"/>
    </location>
</feature>
<sequence>MRRFFVVLLAIALAWLWVLLGATPAFAQAKTINYSNTNLENRDFANTDLVGGVFVAAEMRNANFVGANMKGAILTKGNLLGANLTGANLENALGDRVTFYKAKLTNAILVGATLSRSIFNEAEVTGADFTDAIIDRYDILQLCQRAEGVNPSTGVATRDSLGCR</sequence>
<gene>
    <name evidence="3" type="ORF">NDI38_09130</name>
</gene>
<comment type="caution">
    <text evidence="3">The sequence shown here is derived from an EMBL/GenBank/DDBJ whole genome shotgun (WGS) entry which is preliminary data.</text>
</comment>
<dbReference type="SUPFAM" id="SSF141571">
    <property type="entry name" value="Pentapeptide repeat-like"/>
    <property type="match status" value="1"/>
</dbReference>
<evidence type="ECO:0000313" key="3">
    <source>
        <dbReference type="EMBL" id="MEP1058600.1"/>
    </source>
</evidence>
<dbReference type="Proteomes" id="UP001476950">
    <property type="component" value="Unassembled WGS sequence"/>
</dbReference>
<keyword evidence="1" id="KW-0677">Repeat</keyword>
<keyword evidence="4" id="KW-1185">Reference proteome</keyword>
<name>A0ABV0KHC5_9CYAN</name>
<evidence type="ECO:0000256" key="2">
    <source>
        <dbReference type="SAM" id="SignalP"/>
    </source>
</evidence>
<reference evidence="3 4" key="1">
    <citation type="submission" date="2022-04" db="EMBL/GenBank/DDBJ databases">
        <title>Positive selection, recombination, and allopatry shape intraspecific diversity of widespread and dominant cyanobacteria.</title>
        <authorList>
            <person name="Wei J."/>
            <person name="Shu W."/>
            <person name="Hu C."/>
        </authorList>
    </citation>
    <scope>NUCLEOTIDE SEQUENCE [LARGE SCALE GENOMIC DNA]</scope>
    <source>
        <strain evidence="3 4">AS-A4</strain>
    </source>
</reference>
<proteinExistence type="predicted"/>
<dbReference type="EMBL" id="JAMPLM010000006">
    <property type="protein sequence ID" value="MEP1058600.1"/>
    <property type="molecule type" value="Genomic_DNA"/>
</dbReference>
<dbReference type="PANTHER" id="PTHR47485">
    <property type="entry name" value="THYLAKOID LUMENAL 17.4 KDA PROTEIN, CHLOROPLASTIC"/>
    <property type="match status" value="1"/>
</dbReference>
<dbReference type="InterPro" id="IPR001646">
    <property type="entry name" value="5peptide_repeat"/>
</dbReference>
<dbReference type="Gene3D" id="2.160.20.80">
    <property type="entry name" value="E3 ubiquitin-protein ligase SopA"/>
    <property type="match status" value="1"/>
</dbReference>
<accession>A0ABV0KHC5</accession>
<evidence type="ECO:0000313" key="4">
    <source>
        <dbReference type="Proteomes" id="UP001476950"/>
    </source>
</evidence>
<dbReference type="Pfam" id="PF00805">
    <property type="entry name" value="Pentapeptide"/>
    <property type="match status" value="2"/>
</dbReference>
<protein>
    <submittedName>
        <fullName evidence="3">Pentapeptide repeat-containing protein</fullName>
    </submittedName>
</protein>
<keyword evidence="2" id="KW-0732">Signal</keyword>
<organism evidence="3 4">
    <name type="scientific">Stenomitos frigidus AS-A4</name>
    <dbReference type="NCBI Taxonomy" id="2933935"/>
    <lineage>
        <taxon>Bacteria</taxon>
        <taxon>Bacillati</taxon>
        <taxon>Cyanobacteriota</taxon>
        <taxon>Cyanophyceae</taxon>
        <taxon>Leptolyngbyales</taxon>
        <taxon>Leptolyngbyaceae</taxon>
        <taxon>Stenomitos</taxon>
    </lineage>
</organism>